<evidence type="ECO:0000256" key="4">
    <source>
        <dbReference type="ARBA" id="ARBA00010617"/>
    </source>
</evidence>
<proteinExistence type="inferred from homology"/>
<dbReference type="PROSITE" id="PS00086">
    <property type="entry name" value="CYTOCHROME_P450"/>
    <property type="match status" value="1"/>
</dbReference>
<sequence>MDMHLVLKSGTTLINDGLSVVLSDDYNLSTLRPCIVSSTQGTKGHEWIIRQQDTVGDLKMVWYRQYGTVYRIGGCFGQDVLEVSDPKALQYIFHRSGYRFPKARDTVRIAEAIFGQGLVTVGGTGHQRQRKILNGSFSASQLRQFLFIFQTSASLLTEQLNGKLKNGPRVLNTLEWTSKVALDIIGMTSFRYRFEALNGGQTELRDAFDNVITDSQLHPRVLDLLFIALWRLLPDSLVNILSRIPSKETYRMLNFKSVAKRIARKIFKNQLTVASNGKNTEEKDIVNVLALSYLSDKDKKKMNDDEIESQMATFIFAGHDTTANAIAWLLYELSRHPDDQKRIRDEIKQVQMNRDGELTSNDYDTMPFLNATIKETLRKHPFIHTLCRMADQEDILPLSEPVMTTDGRVTTEIPISKGQIISASLYTYNHLPIVWGDDADKWNPSRFLDSTEKRQLSLGVYSNLMTFSAGVRACIGWRFAIMEIQTITVELLGNFEFKLPDGVELLDAPGTLSTLPIVKGKLADGAQVPLQFAPLKT</sequence>
<dbReference type="InterPro" id="IPR001128">
    <property type="entry name" value="Cyt_P450"/>
</dbReference>
<evidence type="ECO:0000256" key="14">
    <source>
        <dbReference type="RuleBase" id="RU000461"/>
    </source>
</evidence>
<evidence type="ECO:0000313" key="15">
    <source>
        <dbReference type="EMBL" id="SJK96827.1"/>
    </source>
</evidence>
<name>A0A284QK43_ARMOS</name>
<evidence type="ECO:0000256" key="7">
    <source>
        <dbReference type="ARBA" id="ARBA00022723"/>
    </source>
</evidence>
<dbReference type="GO" id="GO:0005506">
    <property type="term" value="F:iron ion binding"/>
    <property type="evidence" value="ECO:0007669"/>
    <property type="project" value="InterPro"/>
</dbReference>
<evidence type="ECO:0000256" key="11">
    <source>
        <dbReference type="ARBA" id="ARBA00023033"/>
    </source>
</evidence>
<keyword evidence="16" id="KW-1185">Reference proteome</keyword>
<dbReference type="Proteomes" id="UP000219338">
    <property type="component" value="Unassembled WGS sequence"/>
</dbReference>
<comment type="subcellular location">
    <subcellularLocation>
        <location evidence="2">Membrane</location>
    </subcellularLocation>
</comment>
<dbReference type="Pfam" id="PF00067">
    <property type="entry name" value="p450"/>
    <property type="match status" value="1"/>
</dbReference>
<dbReference type="OrthoDB" id="1470350at2759"/>
<evidence type="ECO:0000256" key="10">
    <source>
        <dbReference type="ARBA" id="ARBA00023004"/>
    </source>
</evidence>
<keyword evidence="6" id="KW-0812">Transmembrane</keyword>
<dbReference type="Gene3D" id="1.10.630.10">
    <property type="entry name" value="Cytochrome P450"/>
    <property type="match status" value="1"/>
</dbReference>
<keyword evidence="7 13" id="KW-0479">Metal-binding</keyword>
<dbReference type="PANTHER" id="PTHR24305:SF166">
    <property type="entry name" value="CYTOCHROME P450 12A4, MITOCHONDRIAL-RELATED"/>
    <property type="match status" value="1"/>
</dbReference>
<dbReference type="InterPro" id="IPR002401">
    <property type="entry name" value="Cyt_P450_E_grp-I"/>
</dbReference>
<evidence type="ECO:0000313" key="16">
    <source>
        <dbReference type="Proteomes" id="UP000219338"/>
    </source>
</evidence>
<evidence type="ECO:0000256" key="3">
    <source>
        <dbReference type="ARBA" id="ARBA00004721"/>
    </source>
</evidence>
<organism evidence="15 16">
    <name type="scientific">Armillaria ostoyae</name>
    <name type="common">Armillaria root rot fungus</name>
    <dbReference type="NCBI Taxonomy" id="47428"/>
    <lineage>
        <taxon>Eukaryota</taxon>
        <taxon>Fungi</taxon>
        <taxon>Dikarya</taxon>
        <taxon>Basidiomycota</taxon>
        <taxon>Agaricomycotina</taxon>
        <taxon>Agaricomycetes</taxon>
        <taxon>Agaricomycetidae</taxon>
        <taxon>Agaricales</taxon>
        <taxon>Marasmiineae</taxon>
        <taxon>Physalacriaceae</taxon>
        <taxon>Armillaria</taxon>
    </lineage>
</organism>
<dbReference type="PANTHER" id="PTHR24305">
    <property type="entry name" value="CYTOCHROME P450"/>
    <property type="match status" value="1"/>
</dbReference>
<dbReference type="AlphaFoldDB" id="A0A284QK43"/>
<comment type="cofactor">
    <cofactor evidence="1 13">
        <name>heme</name>
        <dbReference type="ChEBI" id="CHEBI:30413"/>
    </cofactor>
</comment>
<dbReference type="SUPFAM" id="SSF48264">
    <property type="entry name" value="Cytochrome P450"/>
    <property type="match status" value="1"/>
</dbReference>
<gene>
    <name evidence="15" type="ORF">ARMOST_00073</name>
</gene>
<evidence type="ECO:0000256" key="2">
    <source>
        <dbReference type="ARBA" id="ARBA00004370"/>
    </source>
</evidence>
<accession>A0A284QK43</accession>
<reference evidence="16" key="1">
    <citation type="journal article" date="2017" name="Nat. Ecol. Evol.">
        <title>Genome expansion and lineage-specific genetic innovations in the forest pathogenic fungi Armillaria.</title>
        <authorList>
            <person name="Sipos G."/>
            <person name="Prasanna A.N."/>
            <person name="Walter M.C."/>
            <person name="O'Connor E."/>
            <person name="Balint B."/>
            <person name="Krizsan K."/>
            <person name="Kiss B."/>
            <person name="Hess J."/>
            <person name="Varga T."/>
            <person name="Slot J."/>
            <person name="Riley R."/>
            <person name="Boka B."/>
            <person name="Rigling D."/>
            <person name="Barry K."/>
            <person name="Lee J."/>
            <person name="Mihaltcheva S."/>
            <person name="LaButti K."/>
            <person name="Lipzen A."/>
            <person name="Waldron R."/>
            <person name="Moloney N.M."/>
            <person name="Sperisen C."/>
            <person name="Kredics L."/>
            <person name="Vagvoelgyi C."/>
            <person name="Patrignani A."/>
            <person name="Fitzpatrick D."/>
            <person name="Nagy I."/>
            <person name="Doyle S."/>
            <person name="Anderson J.B."/>
            <person name="Grigoriev I.V."/>
            <person name="Gueldener U."/>
            <person name="Muensterkoetter M."/>
            <person name="Nagy L.G."/>
        </authorList>
    </citation>
    <scope>NUCLEOTIDE SEQUENCE [LARGE SCALE GENOMIC DNA]</scope>
    <source>
        <strain evidence="16">C18/9</strain>
    </source>
</reference>
<keyword evidence="9 14" id="KW-0560">Oxidoreductase</keyword>
<dbReference type="GO" id="GO:0016020">
    <property type="term" value="C:membrane"/>
    <property type="evidence" value="ECO:0007669"/>
    <property type="project" value="UniProtKB-SubCell"/>
</dbReference>
<keyword evidence="10 13" id="KW-0408">Iron</keyword>
<dbReference type="PRINTS" id="PR00463">
    <property type="entry name" value="EP450I"/>
</dbReference>
<keyword evidence="5 13" id="KW-0349">Heme</keyword>
<evidence type="ECO:0000256" key="5">
    <source>
        <dbReference type="ARBA" id="ARBA00022617"/>
    </source>
</evidence>
<protein>
    <recommendedName>
        <fullName evidence="17">Cytochrome P450</fullName>
    </recommendedName>
</protein>
<dbReference type="InterPro" id="IPR036396">
    <property type="entry name" value="Cyt_P450_sf"/>
</dbReference>
<feature type="binding site" description="axial binding residue" evidence="13">
    <location>
        <position position="474"/>
    </location>
    <ligand>
        <name>heme</name>
        <dbReference type="ChEBI" id="CHEBI:30413"/>
    </ligand>
    <ligandPart>
        <name>Fe</name>
        <dbReference type="ChEBI" id="CHEBI:18248"/>
    </ligandPart>
</feature>
<keyword evidence="8" id="KW-1133">Transmembrane helix</keyword>
<dbReference type="PRINTS" id="PR00385">
    <property type="entry name" value="P450"/>
</dbReference>
<evidence type="ECO:0000256" key="1">
    <source>
        <dbReference type="ARBA" id="ARBA00001971"/>
    </source>
</evidence>
<evidence type="ECO:0000256" key="6">
    <source>
        <dbReference type="ARBA" id="ARBA00022692"/>
    </source>
</evidence>
<evidence type="ECO:0008006" key="17">
    <source>
        <dbReference type="Google" id="ProtNLM"/>
    </source>
</evidence>
<comment type="similarity">
    <text evidence="4 14">Belongs to the cytochrome P450 family.</text>
</comment>
<evidence type="ECO:0000256" key="9">
    <source>
        <dbReference type="ARBA" id="ARBA00023002"/>
    </source>
</evidence>
<dbReference type="GO" id="GO:0004497">
    <property type="term" value="F:monooxygenase activity"/>
    <property type="evidence" value="ECO:0007669"/>
    <property type="project" value="UniProtKB-KW"/>
</dbReference>
<evidence type="ECO:0000256" key="12">
    <source>
        <dbReference type="ARBA" id="ARBA00023136"/>
    </source>
</evidence>
<dbReference type="InterPro" id="IPR050121">
    <property type="entry name" value="Cytochrome_P450_monoxygenase"/>
</dbReference>
<dbReference type="OMA" id="KNRRVWQ"/>
<comment type="pathway">
    <text evidence="3">Secondary metabolite biosynthesis; terpenoid biosynthesis.</text>
</comment>
<evidence type="ECO:0000256" key="13">
    <source>
        <dbReference type="PIRSR" id="PIRSR602401-1"/>
    </source>
</evidence>
<dbReference type="GO" id="GO:0016705">
    <property type="term" value="F:oxidoreductase activity, acting on paired donors, with incorporation or reduction of molecular oxygen"/>
    <property type="evidence" value="ECO:0007669"/>
    <property type="project" value="InterPro"/>
</dbReference>
<evidence type="ECO:0000256" key="8">
    <source>
        <dbReference type="ARBA" id="ARBA00022989"/>
    </source>
</evidence>
<keyword evidence="11 14" id="KW-0503">Monooxygenase</keyword>
<dbReference type="STRING" id="47428.A0A284QK43"/>
<keyword evidence="12" id="KW-0472">Membrane</keyword>
<dbReference type="GO" id="GO:0020037">
    <property type="term" value="F:heme binding"/>
    <property type="evidence" value="ECO:0007669"/>
    <property type="project" value="InterPro"/>
</dbReference>
<dbReference type="InterPro" id="IPR017972">
    <property type="entry name" value="Cyt_P450_CS"/>
</dbReference>
<dbReference type="EMBL" id="FUEG01000001">
    <property type="protein sequence ID" value="SJK96827.1"/>
    <property type="molecule type" value="Genomic_DNA"/>
</dbReference>